<reference evidence="1 2" key="1">
    <citation type="submission" date="2017-04" db="EMBL/GenBank/DDBJ databases">
        <title>The new phylogeny of genus Mycobacterium.</title>
        <authorList>
            <person name="Tortoli E."/>
            <person name="Trovato A."/>
            <person name="Cirillo D.M."/>
        </authorList>
    </citation>
    <scope>NUCLEOTIDE SEQUENCE [LARGE SCALE GENOMIC DNA]</scope>
    <source>
        <strain evidence="1 2">KCTC 19819</strain>
    </source>
</reference>
<gene>
    <name evidence="1" type="ORF">B8W67_13950</name>
</gene>
<comment type="caution">
    <text evidence="1">The sequence shown here is derived from an EMBL/GenBank/DDBJ whole genome shotgun (WGS) entry which is preliminary data.</text>
</comment>
<dbReference type="EMBL" id="NCXO01000032">
    <property type="protein sequence ID" value="OSC32818.1"/>
    <property type="molecule type" value="Genomic_DNA"/>
</dbReference>
<evidence type="ECO:0000313" key="2">
    <source>
        <dbReference type="Proteomes" id="UP000193577"/>
    </source>
</evidence>
<proteinExistence type="predicted"/>
<accession>A0A7I7SD83</accession>
<keyword evidence="2" id="KW-1185">Reference proteome</keyword>
<dbReference type="RefSeq" id="WP_085304537.1">
    <property type="nucleotide sequence ID" value="NZ_AP022594.1"/>
</dbReference>
<protein>
    <submittedName>
        <fullName evidence="1">Uncharacterized protein</fullName>
    </submittedName>
</protein>
<dbReference type="Proteomes" id="UP000193577">
    <property type="component" value="Unassembled WGS sequence"/>
</dbReference>
<name>A0A7I7SD83_9MYCO</name>
<sequence length="220" mass="23435">MTDTAALPDIATAVLDATRRVDDSGRVSWPLSAVTSAIGARAPHDVLAQLPGTGPASVDRVEVRESTGGDVLHTYIELRLSALAAYIAAASLLGPDSAVRRYFADRLAAEGGGAASSADVDADARDRPLYLSDFLVEVTGDADYADRYRSAFGKAVKAAHIEAHGTPPPVETVDVDGREAQVCQYTEADRDLIAEVWEGFRRFDWSVSILAREAMKQSDG</sequence>
<organism evidence="1 2">
    <name type="scientific">Mycolicibacillus koreensis</name>
    <dbReference type="NCBI Taxonomy" id="1069220"/>
    <lineage>
        <taxon>Bacteria</taxon>
        <taxon>Bacillati</taxon>
        <taxon>Actinomycetota</taxon>
        <taxon>Actinomycetes</taxon>
        <taxon>Mycobacteriales</taxon>
        <taxon>Mycobacteriaceae</taxon>
        <taxon>Mycolicibacillus</taxon>
    </lineage>
</organism>
<evidence type="ECO:0000313" key="1">
    <source>
        <dbReference type="EMBL" id="OSC32818.1"/>
    </source>
</evidence>
<dbReference type="AlphaFoldDB" id="A0A7I7SD83"/>